<dbReference type="InterPro" id="IPR020806">
    <property type="entry name" value="PKS_PP-bd"/>
</dbReference>
<dbReference type="InterPro" id="IPR000873">
    <property type="entry name" value="AMP-dep_synth/lig_dom"/>
</dbReference>
<dbReference type="InterPro" id="IPR009081">
    <property type="entry name" value="PP-bd_ACP"/>
</dbReference>
<dbReference type="GO" id="GO:0043041">
    <property type="term" value="P:amino acid activation for nonribosomal peptide biosynthetic process"/>
    <property type="evidence" value="ECO:0007669"/>
    <property type="project" value="TreeGrafter"/>
</dbReference>
<dbReference type="Pfam" id="PF00668">
    <property type="entry name" value="Condensation"/>
    <property type="match status" value="1"/>
</dbReference>
<dbReference type="Pfam" id="PF00501">
    <property type="entry name" value="AMP-binding"/>
    <property type="match status" value="2"/>
</dbReference>
<dbReference type="Pfam" id="PF13193">
    <property type="entry name" value="AMP-binding_C"/>
    <property type="match status" value="2"/>
</dbReference>
<dbReference type="NCBIfam" id="TIGR01733">
    <property type="entry name" value="AA-adenyl-dom"/>
    <property type="match status" value="2"/>
</dbReference>
<dbReference type="Proteomes" id="UP000681340">
    <property type="component" value="Unassembled WGS sequence"/>
</dbReference>
<keyword evidence="2" id="KW-0596">Phosphopantetheine</keyword>
<comment type="caution">
    <text evidence="5">The sequence shown here is derived from an EMBL/GenBank/DDBJ whole genome shotgun (WGS) entry which is preliminary data.</text>
</comment>
<dbReference type="Gene3D" id="2.30.38.10">
    <property type="entry name" value="Luciferase, Domain 3"/>
    <property type="match status" value="2"/>
</dbReference>
<accession>A0A919VJX4</accession>
<dbReference type="RefSeq" id="WP_212988129.1">
    <property type="nucleotide sequence ID" value="NZ_BAABEA010000009.1"/>
</dbReference>
<evidence type="ECO:0000313" key="5">
    <source>
        <dbReference type="EMBL" id="GIM65935.1"/>
    </source>
</evidence>
<dbReference type="InterPro" id="IPR020802">
    <property type="entry name" value="TesA-like"/>
</dbReference>
<sequence>MISSDEGARTLPEMFAARAERAGGDPAVVADDATVSFQELDERSNRLARVLLAQGVGPEVAVGLVLNRSIEFVVAALAVVKAGGSYVPVDAAYPAARAAFMMSDARVRCVVTTTATRAAAPAGVTEVVLDDPKTADDIASNDAGAVRDAQRPAPLLPDHAAYVIYTSGSTGRPKGVVVTHRGVTNLATAQRTVLGLGPGKRRLQFASVSFDASVSELWSTLLSGATLVVADGSRLVPGRALAELVESRGITHVTLPPSLLSAVETGGGLPDGVTLVVAGEACPPATVARWSRNRVMLNAYGPTETTVAATVSDPLGAEGTPPIGRPIDNVRAYVLDDLLREAATGELYLAGAGLARGYAGRSALTAQRFVADPFGPPGERMYRTGDVVRRLADGQLEFVGRADAQVKIRGVRVEPGEVEAALMGLAGVGQAVVLVHGADADRRLTAYVVTEAGHRDVGVLRRRLAAVVPDHLVPSVFVLMDALPVTGNGKVDRQALPDPDITANERGYAAPVGAVEQTLARLWEEILGVPRVGRDDEFYALGGHSLMATQLVNRVRSVLKVELPVRDLFETSNLAELARRVSVLKGGTRPVLRRRTRPAVVPLSYPQQRLWLTAQLRANDTAYHIPVVVRLTGDLDVAALHAAVTDVVRRHEPLRTVFPLLDGEPQQRVVPMADVGPLLVRGEVEATELGRAVDGLVQRRFDLTSDLPFRAHLLTVGPGDHALVLLLHHIAADGSSMEPLMRDFSEAYEQRRAGRAPQWTELPVQYADFALWQRDAVKVARDQVAYWTDLLRGVPDELPLPTDRVRPAVGTYRGGSVPLKVPPGVHESLVALARRNGASVFMVVQSAVAALLSRLGAGADIPLGWPVAGRVDEALDDLVGFFVNTLVLRADLTGDPSFEELLARVREQDLAAFSNQDVPFESVVEVLNPARVPGRHPLFQVMVALQVGRTAVLDLGGVDMKRVAVGSGSAKFDLSFQFVEFSDAGGRPAGMGGELTFATDLFDRDTAKRMIEMLGRLLAAAVADPGKPIGRLPLLSADERQVAAQASAGDLRERTGPWPHQLIEGHARATPAAPAVRFEGRTLPYEELNRRANQLAHRLIRHGAGPDVLVGVSMERGFDLVVAVLAVWKTGGAFVPLDPDLPAARRALMIADLGTTVVLTHGPVRSRLPEDPGLLLCLDEQATALAAEPEHDPEVAMTAEDAAYVLYTSGTTGTPKGVVNVRGAIGNRFAWMTEKFAPAPGDRVLQKSPVTFDTSVWELLWPLTCGATVVMARPDGHRDSGYLVGVIRDEEVCLADFVPSMLEMFLAEPGAARCTSLRHVIAGGEALPLGLRSRFFEALPGTRLHNLYGPTETAIGVTSWDCRPDDDGRTVPIGRPIPNARVYVLGADAEHLPAGVPGEICIAGRPLARGYLNRPGLTAERFVADPFVPGDRMYRTGDRGLRRADGAIEFLGRQDDQVKIRGVRVELGEVEAAAAALPGVRRAAVTVRGTGVDSRLIAYVVADPATDVAVLRREMAAAVPDHLVPSVFVVLDALPLTVNGKVDRLALPDPGDAAERAYVEPVGAVEQSLAGLWAQILGVPRAGRDDNFFVLGGHSLLAMQLVNQVRSALRVDLPFRAVFESATLADLAGLIEGLPTLPAPSGSAEAERRMCRLVADALEVGQVAAEDNIFDLGGGRETVERLSRAIEEEFGVPVNPLVIAAVPTARNLAGWVAAGPDDSALDVLVPLRPHTGTTSLFCVHPLGGLSWLYYPLVNAVPEQVGVYGVQARGLRPGDEMPASLTAMAADYVREIRAVQPEGPYHLLGLCAGGEIVHEMAVQLQRDGQRVQLLAMLDSRPTPHRRATQVARLNAVARHFDLDVPADQRHLLTGDALYDQLRQRQGPYSFLMRQKGRAIVDFYENMIKLVDNHEFGLFDGDVLFVEAAAARTPEQYFSPMWQRYVTGHIDVLVLKYLHRQLARAEVLEMIGARVAEHIDRSPSAPTTTGRPAE</sequence>
<protein>
    <recommendedName>
        <fullName evidence="4">Carrier domain-containing protein</fullName>
    </recommendedName>
</protein>
<dbReference type="FunFam" id="3.40.50.12780:FF:000012">
    <property type="entry name" value="Non-ribosomal peptide synthetase"/>
    <property type="match status" value="2"/>
</dbReference>
<dbReference type="PANTHER" id="PTHR45527">
    <property type="entry name" value="NONRIBOSOMAL PEPTIDE SYNTHETASE"/>
    <property type="match status" value="1"/>
</dbReference>
<dbReference type="GO" id="GO:0005737">
    <property type="term" value="C:cytoplasm"/>
    <property type="evidence" value="ECO:0007669"/>
    <property type="project" value="TreeGrafter"/>
</dbReference>
<dbReference type="FunFam" id="1.10.1200.10:FF:000005">
    <property type="entry name" value="Nonribosomal peptide synthetase 1"/>
    <property type="match status" value="2"/>
</dbReference>
<dbReference type="SUPFAM" id="SSF53474">
    <property type="entry name" value="alpha/beta-Hydrolases"/>
    <property type="match status" value="1"/>
</dbReference>
<dbReference type="SUPFAM" id="SSF52777">
    <property type="entry name" value="CoA-dependent acyltransferases"/>
    <property type="match status" value="2"/>
</dbReference>
<dbReference type="InterPro" id="IPR010071">
    <property type="entry name" value="AA_adenyl_dom"/>
</dbReference>
<evidence type="ECO:0000313" key="6">
    <source>
        <dbReference type="Proteomes" id="UP000681340"/>
    </source>
</evidence>
<dbReference type="FunFam" id="3.40.50.980:FF:000001">
    <property type="entry name" value="Non-ribosomal peptide synthetase"/>
    <property type="match status" value="2"/>
</dbReference>
<dbReference type="Pfam" id="PF00975">
    <property type="entry name" value="Thioesterase"/>
    <property type="match status" value="1"/>
</dbReference>
<dbReference type="GO" id="GO:0044550">
    <property type="term" value="P:secondary metabolite biosynthetic process"/>
    <property type="evidence" value="ECO:0007669"/>
    <property type="project" value="TreeGrafter"/>
</dbReference>
<name>A0A919VJX4_9ACTN</name>
<dbReference type="InterPro" id="IPR006162">
    <property type="entry name" value="Ppantetheine_attach_site"/>
</dbReference>
<dbReference type="SUPFAM" id="SSF56801">
    <property type="entry name" value="Acetyl-CoA synthetase-like"/>
    <property type="match status" value="2"/>
</dbReference>
<keyword evidence="6" id="KW-1185">Reference proteome</keyword>
<dbReference type="PROSITE" id="PS50075">
    <property type="entry name" value="CARRIER"/>
    <property type="match status" value="3"/>
</dbReference>
<dbReference type="InterPro" id="IPR020845">
    <property type="entry name" value="AMP-binding_CS"/>
</dbReference>
<feature type="domain" description="Carrier" evidence="4">
    <location>
        <begin position="510"/>
        <end position="585"/>
    </location>
</feature>
<evidence type="ECO:0000256" key="2">
    <source>
        <dbReference type="ARBA" id="ARBA00022450"/>
    </source>
</evidence>
<dbReference type="EMBL" id="BOQL01000018">
    <property type="protein sequence ID" value="GIM65935.1"/>
    <property type="molecule type" value="Genomic_DNA"/>
</dbReference>
<feature type="domain" description="Carrier" evidence="4">
    <location>
        <begin position="1641"/>
        <end position="1716"/>
    </location>
</feature>
<evidence type="ECO:0000259" key="4">
    <source>
        <dbReference type="PROSITE" id="PS50075"/>
    </source>
</evidence>
<dbReference type="CDD" id="cd19540">
    <property type="entry name" value="LCL_NRPS-like"/>
    <property type="match status" value="1"/>
</dbReference>
<gene>
    <name evidence="5" type="ORF">Aau02nite_20770</name>
</gene>
<evidence type="ECO:0000256" key="3">
    <source>
        <dbReference type="ARBA" id="ARBA00022553"/>
    </source>
</evidence>
<organism evidence="5 6">
    <name type="scientific">Actinoplanes auranticolor</name>
    <dbReference type="NCBI Taxonomy" id="47988"/>
    <lineage>
        <taxon>Bacteria</taxon>
        <taxon>Bacillati</taxon>
        <taxon>Actinomycetota</taxon>
        <taxon>Actinomycetes</taxon>
        <taxon>Micromonosporales</taxon>
        <taxon>Micromonosporaceae</taxon>
        <taxon>Actinoplanes</taxon>
    </lineage>
</organism>
<dbReference type="Gene3D" id="3.30.559.10">
    <property type="entry name" value="Chloramphenicol acetyltransferase-like domain"/>
    <property type="match status" value="1"/>
</dbReference>
<dbReference type="InterPro" id="IPR029058">
    <property type="entry name" value="AB_hydrolase_fold"/>
</dbReference>
<dbReference type="FunFam" id="2.30.38.10:FF:000001">
    <property type="entry name" value="Non-ribosomal peptide synthetase PvdI"/>
    <property type="match status" value="1"/>
</dbReference>
<dbReference type="SMART" id="SM00823">
    <property type="entry name" value="PKS_PP"/>
    <property type="match status" value="2"/>
</dbReference>
<dbReference type="CDD" id="cd17646">
    <property type="entry name" value="A_NRPS_AB3403-like"/>
    <property type="match status" value="1"/>
</dbReference>
<dbReference type="PROSITE" id="PS00012">
    <property type="entry name" value="PHOSPHOPANTETHEINE"/>
    <property type="match status" value="1"/>
</dbReference>
<dbReference type="GO" id="GO:0008610">
    <property type="term" value="P:lipid biosynthetic process"/>
    <property type="evidence" value="ECO:0007669"/>
    <property type="project" value="UniProtKB-ARBA"/>
</dbReference>
<dbReference type="Pfam" id="PF00550">
    <property type="entry name" value="PP-binding"/>
    <property type="match status" value="3"/>
</dbReference>
<evidence type="ECO:0000256" key="1">
    <source>
        <dbReference type="ARBA" id="ARBA00001957"/>
    </source>
</evidence>
<dbReference type="SMART" id="SM00824">
    <property type="entry name" value="PKS_TE"/>
    <property type="match status" value="1"/>
</dbReference>
<dbReference type="InterPro" id="IPR001031">
    <property type="entry name" value="Thioesterase"/>
</dbReference>
<dbReference type="Gene3D" id="3.40.50.1820">
    <property type="entry name" value="alpha/beta hydrolase"/>
    <property type="match status" value="1"/>
</dbReference>
<dbReference type="GO" id="GO:0003824">
    <property type="term" value="F:catalytic activity"/>
    <property type="evidence" value="ECO:0007669"/>
    <property type="project" value="InterPro"/>
</dbReference>
<dbReference type="Gene3D" id="3.30.300.30">
    <property type="match status" value="2"/>
</dbReference>
<dbReference type="Gene3D" id="1.10.1200.10">
    <property type="entry name" value="ACP-like"/>
    <property type="match status" value="2"/>
</dbReference>
<dbReference type="InterPro" id="IPR025110">
    <property type="entry name" value="AMP-bd_C"/>
</dbReference>
<reference evidence="5" key="1">
    <citation type="submission" date="2021-03" db="EMBL/GenBank/DDBJ databases">
        <title>Whole genome shotgun sequence of Actinoplanes auranticolor NBRC 12245.</title>
        <authorList>
            <person name="Komaki H."/>
            <person name="Tamura T."/>
        </authorList>
    </citation>
    <scope>NUCLEOTIDE SEQUENCE</scope>
    <source>
        <strain evidence="5">NBRC 12245</strain>
    </source>
</reference>
<dbReference type="InterPro" id="IPR045851">
    <property type="entry name" value="AMP-bd_C_sf"/>
</dbReference>
<dbReference type="Gene3D" id="3.40.50.980">
    <property type="match status" value="4"/>
</dbReference>
<dbReference type="GO" id="GO:0031177">
    <property type="term" value="F:phosphopantetheine binding"/>
    <property type="evidence" value="ECO:0007669"/>
    <property type="project" value="InterPro"/>
</dbReference>
<dbReference type="PANTHER" id="PTHR45527:SF1">
    <property type="entry name" value="FATTY ACID SYNTHASE"/>
    <property type="match status" value="1"/>
</dbReference>
<dbReference type="Gene3D" id="3.30.559.30">
    <property type="entry name" value="Nonribosomal peptide synthetase, condensation domain"/>
    <property type="match status" value="1"/>
</dbReference>
<proteinExistence type="predicted"/>
<dbReference type="SUPFAM" id="SSF47336">
    <property type="entry name" value="ACP-like"/>
    <property type="match status" value="3"/>
</dbReference>
<keyword evidence="3" id="KW-0597">Phosphoprotein</keyword>
<dbReference type="InterPro" id="IPR001242">
    <property type="entry name" value="Condensation_dom"/>
</dbReference>
<dbReference type="PROSITE" id="PS00455">
    <property type="entry name" value="AMP_BINDING"/>
    <property type="match status" value="2"/>
</dbReference>
<dbReference type="InterPro" id="IPR023213">
    <property type="entry name" value="CAT-like_dom_sf"/>
</dbReference>
<dbReference type="InterPro" id="IPR036736">
    <property type="entry name" value="ACP-like_sf"/>
</dbReference>
<feature type="domain" description="Carrier" evidence="4">
    <location>
        <begin position="1560"/>
        <end position="1635"/>
    </location>
</feature>
<comment type="cofactor">
    <cofactor evidence="1">
        <name>pantetheine 4'-phosphate</name>
        <dbReference type="ChEBI" id="CHEBI:47942"/>
    </cofactor>
</comment>